<keyword evidence="2" id="KW-0732">Signal</keyword>
<dbReference type="AlphaFoldDB" id="A0A7C8MT35"/>
<evidence type="ECO:0000313" key="5">
    <source>
        <dbReference type="Proteomes" id="UP000481858"/>
    </source>
</evidence>
<dbReference type="InParanoid" id="A0A7C8MT35"/>
<organism evidence="4 5">
    <name type="scientific">Xylaria multiplex</name>
    <dbReference type="NCBI Taxonomy" id="323545"/>
    <lineage>
        <taxon>Eukaryota</taxon>
        <taxon>Fungi</taxon>
        <taxon>Dikarya</taxon>
        <taxon>Ascomycota</taxon>
        <taxon>Pezizomycotina</taxon>
        <taxon>Sordariomycetes</taxon>
        <taxon>Xylariomycetidae</taxon>
        <taxon>Xylariales</taxon>
        <taxon>Xylariaceae</taxon>
        <taxon>Xylaria</taxon>
    </lineage>
</organism>
<protein>
    <recommendedName>
        <fullName evidence="3">Deoxyribonuclease NucA/NucB domain-containing protein</fullName>
    </recommendedName>
</protein>
<sequence length="523" mass="55423">MRTLIIPIAFWATFLFAWDLAWDQAPELLVLDSSQSLSGLNSGLDSIEKERDGSSLDIRSLLGRQLTCPVARPVLCGNGCCLATYNCVQAGFRCCPKTAQTCGGSFCYEAGAGMTCCNNGEGCCTDGETCCPGGCCPAGYTCSTEPGMCQRIQATQKTQTQTQTRTQSSKSQTIKSSATTTQPKLTTPKLSTIKTQSTTTTGCKTATGISQPTSASLPVMEFTYVGNGIADDIPTNICLGIRHKLGISAQEIVLTRALDGKKCSNARGRASGCPRCCAGVRKLASSLNAGDATQCDEFPFRSTIEGGAGAWIRCVTDWHNTLQGAYINSWYADHGVGAGDQFIVRVVNLDCTTVKSTDLQSCNGAIVRPRDEPDELRSGSETTTHRTLDNRTNAVVAPLGDLEGGGFRATARMVGGRLKNLALIDSDGEEILPLNSLDALYNADGLVIDWELDDYVGGIGLLGETETTSVNLTWKLTNSTGPETEAGTGTDSPNNGSVKGTSSVLLVLSFATLMLYINLLQFI</sequence>
<dbReference type="OrthoDB" id="2748312at2759"/>
<evidence type="ECO:0000259" key="3">
    <source>
        <dbReference type="Pfam" id="PF14040"/>
    </source>
</evidence>
<feature type="domain" description="Deoxyribonuclease NucA/NucB" evidence="3">
    <location>
        <begin position="238"/>
        <end position="344"/>
    </location>
</feature>
<dbReference type="InterPro" id="IPR029476">
    <property type="entry name" value="DNase_NucA_NucB"/>
</dbReference>
<dbReference type="Proteomes" id="UP000481858">
    <property type="component" value="Unassembled WGS sequence"/>
</dbReference>
<name>A0A7C8MT35_9PEZI</name>
<feature type="region of interest" description="Disordered" evidence="1">
    <location>
        <begin position="370"/>
        <end position="390"/>
    </location>
</feature>
<dbReference type="Pfam" id="PF14040">
    <property type="entry name" value="DNase_NucA_NucB"/>
    <property type="match status" value="1"/>
</dbReference>
<evidence type="ECO:0000313" key="4">
    <source>
        <dbReference type="EMBL" id="KAF2967687.1"/>
    </source>
</evidence>
<feature type="compositionally biased region" description="Basic and acidic residues" evidence="1">
    <location>
        <begin position="370"/>
        <end position="389"/>
    </location>
</feature>
<feature type="signal peptide" evidence="2">
    <location>
        <begin position="1"/>
        <end position="23"/>
    </location>
</feature>
<accession>A0A7C8MT35</accession>
<evidence type="ECO:0000256" key="1">
    <source>
        <dbReference type="SAM" id="MobiDB-lite"/>
    </source>
</evidence>
<proteinExistence type="predicted"/>
<dbReference type="EMBL" id="WUBL01000063">
    <property type="protein sequence ID" value="KAF2967687.1"/>
    <property type="molecule type" value="Genomic_DNA"/>
</dbReference>
<keyword evidence="5" id="KW-1185">Reference proteome</keyword>
<comment type="caution">
    <text evidence="4">The sequence shown here is derived from an EMBL/GenBank/DDBJ whole genome shotgun (WGS) entry which is preliminary data.</text>
</comment>
<reference evidence="4 5" key="1">
    <citation type="submission" date="2019-12" db="EMBL/GenBank/DDBJ databases">
        <title>Draft genome sequence of the ascomycete Xylaria multiplex DSM 110363.</title>
        <authorList>
            <person name="Buettner E."/>
            <person name="Kellner H."/>
        </authorList>
    </citation>
    <scope>NUCLEOTIDE SEQUENCE [LARGE SCALE GENOMIC DNA]</scope>
    <source>
        <strain evidence="4 5">DSM 110363</strain>
    </source>
</reference>
<evidence type="ECO:0000256" key="2">
    <source>
        <dbReference type="SAM" id="SignalP"/>
    </source>
</evidence>
<feature type="region of interest" description="Disordered" evidence="1">
    <location>
        <begin position="160"/>
        <end position="187"/>
    </location>
</feature>
<feature type="chain" id="PRO_5028805177" description="Deoxyribonuclease NucA/NucB domain-containing protein" evidence="2">
    <location>
        <begin position="24"/>
        <end position="523"/>
    </location>
</feature>
<gene>
    <name evidence="4" type="ORF">GQX73_g5857</name>
</gene>